<dbReference type="VEuPathDB" id="FungiDB:I303_02709"/>
<dbReference type="EMBL" id="KI894029">
    <property type="protein sequence ID" value="OBR86697.1"/>
    <property type="molecule type" value="Genomic_DNA"/>
</dbReference>
<feature type="compositionally biased region" description="Basic and acidic residues" evidence="1">
    <location>
        <begin position="73"/>
        <end position="82"/>
    </location>
</feature>
<evidence type="ECO:0000256" key="1">
    <source>
        <dbReference type="SAM" id="MobiDB-lite"/>
    </source>
</evidence>
<sequence>MACVTLVKSRFGYDHVIIDPSTLSGKKLGVDYVYLRGVLENDDRLDQVKSKGLGSGSRRLQSLEQGISADSSDGGRFKRPERAATFGPDPKIITFSPVYDRHLRSFRPSADPSGRRSVFVAVHPDKVTVFNGCLRDVSRDYPHKYSEYWENRYFSTGCGIHEYVARLDSLSGKQQLNHSGFKTDRPGGIPIAGDSESYMAPWSAGERTRRTSVSVPAEGEYDDFSDFNQEFRNLEYDPEVPVSAELLERHLIMIDHELLTHSADGATDPGEGGYLRQTDAEDDWVRVEK</sequence>
<dbReference type="AlphaFoldDB" id="A0A1A6A9F8"/>
<evidence type="ECO:0000313" key="2">
    <source>
        <dbReference type="EMBL" id="OBR86697.1"/>
    </source>
</evidence>
<feature type="region of interest" description="Disordered" evidence="1">
    <location>
        <begin position="263"/>
        <end position="282"/>
    </location>
</feature>
<name>A0A1A6A9F8_9TREE</name>
<accession>A0A1A6A9F8</accession>
<feature type="region of interest" description="Disordered" evidence="1">
    <location>
        <begin position="64"/>
        <end position="86"/>
    </location>
</feature>
<proteinExistence type="predicted"/>
<gene>
    <name evidence="2" type="ORF">I303_02709</name>
</gene>
<protein>
    <submittedName>
        <fullName evidence="2">Uncharacterized protein</fullName>
    </submittedName>
</protein>
<organism evidence="2">
    <name type="scientific">Kwoniella dejecticola CBS 10117</name>
    <dbReference type="NCBI Taxonomy" id="1296121"/>
    <lineage>
        <taxon>Eukaryota</taxon>
        <taxon>Fungi</taxon>
        <taxon>Dikarya</taxon>
        <taxon>Basidiomycota</taxon>
        <taxon>Agaricomycotina</taxon>
        <taxon>Tremellomycetes</taxon>
        <taxon>Tremellales</taxon>
        <taxon>Cryptococcaceae</taxon>
        <taxon>Kwoniella</taxon>
    </lineage>
</organism>
<reference evidence="2" key="1">
    <citation type="submission" date="2013-07" db="EMBL/GenBank/DDBJ databases">
        <title>The Genome Sequence of Cryptococcus dejecticola CBS10117.</title>
        <authorList>
            <consortium name="The Broad Institute Genome Sequencing Platform"/>
            <person name="Cuomo C."/>
            <person name="Litvintseva A."/>
            <person name="Chen Y."/>
            <person name="Heitman J."/>
            <person name="Sun S."/>
            <person name="Springer D."/>
            <person name="Dromer F."/>
            <person name="Young S.K."/>
            <person name="Zeng Q."/>
            <person name="Gargeya S."/>
            <person name="Fitzgerald M."/>
            <person name="Abouelleil A."/>
            <person name="Alvarado L."/>
            <person name="Berlin A.M."/>
            <person name="Chapman S.B."/>
            <person name="Dewar J."/>
            <person name="Goldberg J."/>
            <person name="Griggs A."/>
            <person name="Gujja S."/>
            <person name="Hansen M."/>
            <person name="Howarth C."/>
            <person name="Imamovic A."/>
            <person name="Larimer J."/>
            <person name="McCowan C."/>
            <person name="Murphy C."/>
            <person name="Pearson M."/>
            <person name="Priest M."/>
            <person name="Roberts A."/>
            <person name="Saif S."/>
            <person name="Shea T."/>
            <person name="Sykes S."/>
            <person name="Wortman J."/>
            <person name="Nusbaum C."/>
            <person name="Birren B."/>
        </authorList>
    </citation>
    <scope>NUCLEOTIDE SEQUENCE [LARGE SCALE GENOMIC DNA]</scope>
    <source>
        <strain evidence="2">CBS 10117</strain>
    </source>
</reference>